<gene>
    <name evidence="2" type="ORF">GMO_26650</name>
</gene>
<reference evidence="2 3" key="1">
    <citation type="submission" date="2011-10" db="EMBL/GenBank/DDBJ databases">
        <title>Genome sequence of Gluconobacter morbifer G707, isolated from Drosophila gut.</title>
        <authorList>
            <person name="Lee W.-J."/>
            <person name="Kim E.-K."/>
        </authorList>
    </citation>
    <scope>NUCLEOTIDE SEQUENCE [LARGE SCALE GENOMIC DNA]</scope>
    <source>
        <strain evidence="2 3">G707</strain>
    </source>
</reference>
<evidence type="ECO:0000313" key="3">
    <source>
        <dbReference type="Proteomes" id="UP000004949"/>
    </source>
</evidence>
<dbReference type="STRING" id="1088869.GMO_26650"/>
<keyword evidence="1" id="KW-0472">Membrane</keyword>
<name>G6XME7_9PROT</name>
<keyword evidence="1" id="KW-1133">Transmembrane helix</keyword>
<feature type="transmembrane region" description="Helical" evidence="1">
    <location>
        <begin position="59"/>
        <end position="79"/>
    </location>
</feature>
<feature type="transmembrane region" description="Helical" evidence="1">
    <location>
        <begin position="33"/>
        <end position="52"/>
    </location>
</feature>
<protein>
    <recommendedName>
        <fullName evidence="4">Transmembrane protein</fullName>
    </recommendedName>
</protein>
<proteinExistence type="predicted"/>
<keyword evidence="1" id="KW-0812">Transmembrane</keyword>
<organism evidence="2 3">
    <name type="scientific">Gluconobacter morbifer G707</name>
    <dbReference type="NCBI Taxonomy" id="1088869"/>
    <lineage>
        <taxon>Bacteria</taxon>
        <taxon>Pseudomonadati</taxon>
        <taxon>Pseudomonadota</taxon>
        <taxon>Alphaproteobacteria</taxon>
        <taxon>Acetobacterales</taxon>
        <taxon>Acetobacteraceae</taxon>
        <taxon>Gluconobacter</taxon>
    </lineage>
</organism>
<dbReference type="PATRIC" id="fig|1088869.3.peg.2658"/>
<keyword evidence="3" id="KW-1185">Reference proteome</keyword>
<dbReference type="RefSeq" id="WP_008852806.1">
    <property type="nucleotide sequence ID" value="NZ_AGQV01000013.1"/>
</dbReference>
<evidence type="ECO:0000256" key="1">
    <source>
        <dbReference type="SAM" id="Phobius"/>
    </source>
</evidence>
<feature type="transmembrane region" description="Helical" evidence="1">
    <location>
        <begin position="85"/>
        <end position="110"/>
    </location>
</feature>
<dbReference type="AlphaFoldDB" id="G6XME7"/>
<dbReference type="Proteomes" id="UP000004949">
    <property type="component" value="Unassembled WGS sequence"/>
</dbReference>
<evidence type="ECO:0008006" key="4">
    <source>
        <dbReference type="Google" id="ProtNLM"/>
    </source>
</evidence>
<accession>G6XME7</accession>
<comment type="caution">
    <text evidence="2">The sequence shown here is derived from an EMBL/GenBank/DDBJ whole genome shotgun (WGS) entry which is preliminary data.</text>
</comment>
<evidence type="ECO:0000313" key="2">
    <source>
        <dbReference type="EMBL" id="EHH67045.1"/>
    </source>
</evidence>
<dbReference type="EMBL" id="AGQV01000013">
    <property type="protein sequence ID" value="EHH67045.1"/>
    <property type="molecule type" value="Genomic_DNA"/>
</dbReference>
<sequence>MLMISLLCFTLTVIAGVWLGIKAMEARRPPRALTPVHVLSASAGAVFLLVALNQGDSRLLLNVALAVAIAGFGVLMSWARRRGYVIVPLYMCHVLLAVMFYLSLACFALFPKF</sequence>
<dbReference type="OrthoDB" id="5570143at2"/>